<organism evidence="2 3">
    <name type="scientific">Thalassiosira oceanica</name>
    <name type="common">Marine diatom</name>
    <dbReference type="NCBI Taxonomy" id="159749"/>
    <lineage>
        <taxon>Eukaryota</taxon>
        <taxon>Sar</taxon>
        <taxon>Stramenopiles</taxon>
        <taxon>Ochrophyta</taxon>
        <taxon>Bacillariophyta</taxon>
        <taxon>Coscinodiscophyceae</taxon>
        <taxon>Thalassiosirophycidae</taxon>
        <taxon>Thalassiosirales</taxon>
        <taxon>Thalassiosiraceae</taxon>
        <taxon>Thalassiosira</taxon>
    </lineage>
</organism>
<evidence type="ECO:0000313" key="3">
    <source>
        <dbReference type="Proteomes" id="UP000266841"/>
    </source>
</evidence>
<comment type="caution">
    <text evidence="2">The sequence shown here is derived from an EMBL/GenBank/DDBJ whole genome shotgun (WGS) entry which is preliminary data.</text>
</comment>
<protein>
    <submittedName>
        <fullName evidence="2">Uncharacterized protein</fullName>
    </submittedName>
</protein>
<name>K0T0T2_THAOC</name>
<accession>K0T0T2</accession>
<dbReference type="AlphaFoldDB" id="K0T0T2"/>
<feature type="region of interest" description="Disordered" evidence="1">
    <location>
        <begin position="104"/>
        <end position="139"/>
    </location>
</feature>
<dbReference type="Proteomes" id="UP000266841">
    <property type="component" value="Unassembled WGS sequence"/>
</dbReference>
<reference evidence="2 3" key="1">
    <citation type="journal article" date="2012" name="Genome Biol.">
        <title>Genome and low-iron response of an oceanic diatom adapted to chronic iron limitation.</title>
        <authorList>
            <person name="Lommer M."/>
            <person name="Specht M."/>
            <person name="Roy A.S."/>
            <person name="Kraemer L."/>
            <person name="Andreson R."/>
            <person name="Gutowska M.A."/>
            <person name="Wolf J."/>
            <person name="Bergner S.V."/>
            <person name="Schilhabel M.B."/>
            <person name="Klostermeier U.C."/>
            <person name="Beiko R.G."/>
            <person name="Rosenstiel P."/>
            <person name="Hippler M."/>
            <person name="Laroche J."/>
        </authorList>
    </citation>
    <scope>NUCLEOTIDE SEQUENCE [LARGE SCALE GENOMIC DNA]</scope>
    <source>
        <strain evidence="2 3">CCMP1005</strain>
    </source>
</reference>
<dbReference type="EMBL" id="AGNL01008032">
    <property type="protein sequence ID" value="EJK70799.1"/>
    <property type="molecule type" value="Genomic_DNA"/>
</dbReference>
<gene>
    <name evidence="2" type="ORF">THAOC_07813</name>
</gene>
<proteinExistence type="predicted"/>
<sequence length="139" mass="15430">MQSTSDREEVEHRIGLLQSLNADLGLGGPRVWMRLDSNSKHDTKFKDYPTFEQVIGVEAGDMATAFGKSSTAWRSLFKEQKKMSVGFIHGLHTNCVFISVASTEKGTEEELQDKSPTTGLKMDKENESPTLCLQLGHPT</sequence>
<evidence type="ECO:0000313" key="2">
    <source>
        <dbReference type="EMBL" id="EJK70799.1"/>
    </source>
</evidence>
<keyword evidence="3" id="KW-1185">Reference proteome</keyword>
<evidence type="ECO:0000256" key="1">
    <source>
        <dbReference type="SAM" id="MobiDB-lite"/>
    </source>
</evidence>